<keyword evidence="2" id="KW-1185">Reference proteome</keyword>
<proteinExistence type="predicted"/>
<reference evidence="1 2" key="1">
    <citation type="journal article" date="2019" name="Int. J. Syst. Evol. Microbiol.">
        <title>The Global Catalogue of Microorganisms (GCM) 10K type strain sequencing project: providing services to taxonomists for standard genome sequencing and annotation.</title>
        <authorList>
            <consortium name="The Broad Institute Genomics Platform"/>
            <consortium name="The Broad Institute Genome Sequencing Center for Infectious Disease"/>
            <person name="Wu L."/>
            <person name="Ma J."/>
        </authorList>
    </citation>
    <scope>NUCLEOTIDE SEQUENCE [LARGE SCALE GENOMIC DNA]</scope>
    <source>
        <strain evidence="1 2">JCM 14902</strain>
    </source>
</reference>
<dbReference type="RefSeq" id="WP_344058886.1">
    <property type="nucleotide sequence ID" value="NZ_BAAAOH010000001.1"/>
</dbReference>
<dbReference type="Proteomes" id="UP001500326">
    <property type="component" value="Unassembled WGS sequence"/>
</dbReference>
<comment type="caution">
    <text evidence="1">The sequence shown here is derived from an EMBL/GenBank/DDBJ whole genome shotgun (WGS) entry which is preliminary data.</text>
</comment>
<keyword evidence="1" id="KW-0456">Lyase</keyword>
<dbReference type="Pfam" id="PF03243">
    <property type="entry name" value="MerB"/>
    <property type="match status" value="1"/>
</dbReference>
<dbReference type="EMBL" id="BAAAOH010000001">
    <property type="protein sequence ID" value="GAA1977883.1"/>
    <property type="molecule type" value="Genomic_DNA"/>
</dbReference>
<evidence type="ECO:0000313" key="1">
    <source>
        <dbReference type="EMBL" id="GAA1977883.1"/>
    </source>
</evidence>
<dbReference type="Gene3D" id="3.30.450.410">
    <property type="match status" value="1"/>
</dbReference>
<accession>A0ABN2RZT7</accession>
<evidence type="ECO:0000313" key="2">
    <source>
        <dbReference type="Proteomes" id="UP001500326"/>
    </source>
</evidence>
<dbReference type="SUPFAM" id="SSF160387">
    <property type="entry name" value="NosL/MerB-like"/>
    <property type="match status" value="1"/>
</dbReference>
<name>A0ABN2RZT7_9MICO</name>
<gene>
    <name evidence="1" type="primary">merB</name>
    <name evidence="1" type="ORF">GCM10009777_08750</name>
</gene>
<dbReference type="InterPro" id="IPR053717">
    <property type="entry name" value="MerB_lyase_sf"/>
</dbReference>
<organism evidence="1 2">
    <name type="scientific">Microbacterium pumilum</name>
    <dbReference type="NCBI Taxonomy" id="344165"/>
    <lineage>
        <taxon>Bacteria</taxon>
        <taxon>Bacillati</taxon>
        <taxon>Actinomycetota</taxon>
        <taxon>Actinomycetes</taxon>
        <taxon>Micrococcales</taxon>
        <taxon>Microbacteriaceae</taxon>
        <taxon>Microbacterium</taxon>
    </lineage>
</organism>
<sequence>MTDAESLRLRIYGQLAAEGRVDGVGALAVQFSSTDADIQVLLGELAAQRHLVLAADGIVELAHPFGTRDFGFSVKSDRTLWWGGCAWDSFAIPHLVPHASPALVATTCPNCGAAHAWNVDREHPPEGSQVAHFLTPMAHVWDDVIHACENQRIFCDEVCVDGWLGRTGSRKGSVFDIPTLWRLASHWYDGRLSRGYRRREPVEAATYFRDAGLSGSFWGN</sequence>
<dbReference type="InterPro" id="IPR004927">
    <property type="entry name" value="MerB"/>
</dbReference>
<dbReference type="GO" id="GO:0016829">
    <property type="term" value="F:lyase activity"/>
    <property type="evidence" value="ECO:0007669"/>
    <property type="project" value="UniProtKB-KW"/>
</dbReference>
<protein>
    <submittedName>
        <fullName evidence="1">Organomercurial lyase</fullName>
    </submittedName>
</protein>